<keyword evidence="5 6" id="KW-0472">Membrane</keyword>
<dbReference type="CDD" id="cd10432">
    <property type="entry name" value="BI-1-like_bacterial"/>
    <property type="match status" value="1"/>
</dbReference>
<name>A0A916VFQ3_9BACL</name>
<evidence type="ECO:0000256" key="4">
    <source>
        <dbReference type="ARBA" id="ARBA00022989"/>
    </source>
</evidence>
<dbReference type="GO" id="GO:0016020">
    <property type="term" value="C:membrane"/>
    <property type="evidence" value="ECO:0007669"/>
    <property type="project" value="UniProtKB-SubCell"/>
</dbReference>
<dbReference type="PANTHER" id="PTHR23291">
    <property type="entry name" value="BAX INHIBITOR-RELATED"/>
    <property type="match status" value="1"/>
</dbReference>
<evidence type="ECO:0000256" key="1">
    <source>
        <dbReference type="ARBA" id="ARBA00004141"/>
    </source>
</evidence>
<evidence type="ECO:0000313" key="8">
    <source>
        <dbReference type="Proteomes" id="UP000654993"/>
    </source>
</evidence>
<comment type="similarity">
    <text evidence="2 6">Belongs to the BI1 family.</text>
</comment>
<feature type="transmembrane region" description="Helical" evidence="6">
    <location>
        <begin position="139"/>
        <end position="160"/>
    </location>
</feature>
<feature type="transmembrane region" description="Helical" evidence="6">
    <location>
        <begin position="51"/>
        <end position="69"/>
    </location>
</feature>
<dbReference type="RefSeq" id="WP_200966788.1">
    <property type="nucleotide sequence ID" value="NZ_BMAQ01000020.1"/>
</dbReference>
<evidence type="ECO:0000256" key="5">
    <source>
        <dbReference type="ARBA" id="ARBA00023136"/>
    </source>
</evidence>
<sequence length="224" mass="24690">MNVEQTQTTYLGTAEQETRSDSFQRLMRTFSLSVLLCFIGTLVGMAVPIQWFMPLAVVQLIMMIAAFIIQWRGKAIGYPFVFSFIFLTGVVLYPAVAYYTFVGGGAIVTQALLLTVVVFGALTLYAYYSKRDFSFLRGILLVGLIVLIGAGLISLFTGGMGGTTNLVITILGVLVFSGFVLYDVSQYKHGVPEHLMPLAVLSMFLSFINLFLYILRLLVIIASE</sequence>
<reference evidence="7" key="2">
    <citation type="journal article" date="2021" name="Data Brief">
        <title>Draft genome sequence data of the facultative, thermophilic, xylanolytic bacterium Paenibacillus sp. strain DA-C8.</title>
        <authorList>
            <person name="Chhe C."/>
            <person name="Uke A."/>
            <person name="Baramee S."/>
            <person name="Ungkulpasvich U."/>
            <person name="Tachaapaikoon C."/>
            <person name="Pason P."/>
            <person name="Waeonukul R."/>
            <person name="Ratanakhanokchai K."/>
            <person name="Kosugi A."/>
        </authorList>
    </citation>
    <scope>NUCLEOTIDE SEQUENCE</scope>
    <source>
        <strain evidence="7">DA-C8</strain>
    </source>
</reference>
<evidence type="ECO:0000256" key="3">
    <source>
        <dbReference type="ARBA" id="ARBA00022692"/>
    </source>
</evidence>
<gene>
    <name evidence="7" type="ORF">PRECH8_18380</name>
</gene>
<dbReference type="PANTHER" id="PTHR23291:SF50">
    <property type="entry name" value="PROTEIN LIFEGUARD 4"/>
    <property type="match status" value="1"/>
</dbReference>
<feature type="transmembrane region" description="Helical" evidence="6">
    <location>
        <begin position="107"/>
        <end position="127"/>
    </location>
</feature>
<evidence type="ECO:0000313" key="7">
    <source>
        <dbReference type="EMBL" id="GFR38542.1"/>
    </source>
</evidence>
<dbReference type="InterPro" id="IPR006214">
    <property type="entry name" value="Bax_inhibitor_1-related"/>
</dbReference>
<dbReference type="EMBL" id="BMAQ01000020">
    <property type="protein sequence ID" value="GFR38542.1"/>
    <property type="molecule type" value="Genomic_DNA"/>
</dbReference>
<feature type="transmembrane region" description="Helical" evidence="6">
    <location>
        <begin position="76"/>
        <end position="101"/>
    </location>
</feature>
<proteinExistence type="inferred from homology"/>
<accession>A0A916VFQ3</accession>
<comment type="caution">
    <text evidence="7">The sequence shown here is derived from an EMBL/GenBank/DDBJ whole genome shotgun (WGS) entry which is preliminary data.</text>
</comment>
<feature type="transmembrane region" description="Helical" evidence="6">
    <location>
        <begin position="26"/>
        <end position="45"/>
    </location>
</feature>
<organism evidence="7 8">
    <name type="scientific">Insulibacter thermoxylanivorax</name>
    <dbReference type="NCBI Taxonomy" id="2749268"/>
    <lineage>
        <taxon>Bacteria</taxon>
        <taxon>Bacillati</taxon>
        <taxon>Bacillota</taxon>
        <taxon>Bacilli</taxon>
        <taxon>Bacillales</taxon>
        <taxon>Paenibacillaceae</taxon>
        <taxon>Insulibacter</taxon>
    </lineage>
</organism>
<keyword evidence="8" id="KW-1185">Reference proteome</keyword>
<reference evidence="7" key="1">
    <citation type="submission" date="2020-08" db="EMBL/GenBank/DDBJ databases">
        <authorList>
            <person name="Uke A."/>
            <person name="Chhe C."/>
            <person name="Baramee S."/>
            <person name="Kosugi A."/>
        </authorList>
    </citation>
    <scope>NUCLEOTIDE SEQUENCE</scope>
    <source>
        <strain evidence="7">DA-C8</strain>
    </source>
</reference>
<keyword evidence="4 6" id="KW-1133">Transmembrane helix</keyword>
<feature type="transmembrane region" description="Helical" evidence="6">
    <location>
        <begin position="166"/>
        <end position="184"/>
    </location>
</feature>
<keyword evidence="3 6" id="KW-0812">Transmembrane</keyword>
<feature type="transmembrane region" description="Helical" evidence="6">
    <location>
        <begin position="196"/>
        <end position="222"/>
    </location>
</feature>
<dbReference type="AlphaFoldDB" id="A0A916VFQ3"/>
<evidence type="ECO:0000256" key="6">
    <source>
        <dbReference type="RuleBase" id="RU004379"/>
    </source>
</evidence>
<protein>
    <submittedName>
        <fullName evidence="7">BAX inhibitor protein</fullName>
    </submittedName>
</protein>
<dbReference type="Pfam" id="PF01027">
    <property type="entry name" value="Bax1-I"/>
    <property type="match status" value="1"/>
</dbReference>
<dbReference type="Proteomes" id="UP000654993">
    <property type="component" value="Unassembled WGS sequence"/>
</dbReference>
<evidence type="ECO:0000256" key="2">
    <source>
        <dbReference type="ARBA" id="ARBA00010350"/>
    </source>
</evidence>
<comment type="subcellular location">
    <subcellularLocation>
        <location evidence="1">Membrane</location>
        <topology evidence="1">Multi-pass membrane protein</topology>
    </subcellularLocation>
</comment>